<evidence type="ECO:0000313" key="1">
    <source>
        <dbReference type="EMBL" id="TQV85798.1"/>
    </source>
</evidence>
<sequence length="142" mass="16172">MKPSTIGKQIQQNLLALISLIVAISALSYTSWRNEISEDNRNHRAAGFEIMREAAHFQLLVDQATFSDSAQFDPIQGWVRVNLILSLSRLMSEEIQNRAANLKLVWSENWSSIMEDKNSNRMVSESISQLVTSVSKHLERLK</sequence>
<organism evidence="1 2">
    <name type="scientific">Aliikangiella coralliicola</name>
    <dbReference type="NCBI Taxonomy" id="2592383"/>
    <lineage>
        <taxon>Bacteria</taxon>
        <taxon>Pseudomonadati</taxon>
        <taxon>Pseudomonadota</taxon>
        <taxon>Gammaproteobacteria</taxon>
        <taxon>Oceanospirillales</taxon>
        <taxon>Pleioneaceae</taxon>
        <taxon>Aliikangiella</taxon>
    </lineage>
</organism>
<accession>A0A545U8L1</accession>
<protein>
    <submittedName>
        <fullName evidence="1">Uncharacterized protein</fullName>
    </submittedName>
</protein>
<dbReference type="EMBL" id="VIKS01000011">
    <property type="protein sequence ID" value="TQV85798.1"/>
    <property type="molecule type" value="Genomic_DNA"/>
</dbReference>
<gene>
    <name evidence="1" type="ORF">FLL46_17895</name>
</gene>
<dbReference type="RefSeq" id="WP_142932717.1">
    <property type="nucleotide sequence ID" value="NZ_ML660167.1"/>
</dbReference>
<name>A0A545U8L1_9GAMM</name>
<reference evidence="1 2" key="1">
    <citation type="submission" date="2019-07" db="EMBL/GenBank/DDBJ databases">
        <title>Draft genome for Aliikangiella sp. M105.</title>
        <authorList>
            <person name="Wang G."/>
        </authorList>
    </citation>
    <scope>NUCLEOTIDE SEQUENCE [LARGE SCALE GENOMIC DNA]</scope>
    <source>
        <strain evidence="1 2">M105</strain>
    </source>
</reference>
<comment type="caution">
    <text evidence="1">The sequence shown here is derived from an EMBL/GenBank/DDBJ whole genome shotgun (WGS) entry which is preliminary data.</text>
</comment>
<keyword evidence="2" id="KW-1185">Reference proteome</keyword>
<evidence type="ECO:0000313" key="2">
    <source>
        <dbReference type="Proteomes" id="UP000315439"/>
    </source>
</evidence>
<dbReference type="Proteomes" id="UP000315439">
    <property type="component" value="Unassembled WGS sequence"/>
</dbReference>
<dbReference type="OrthoDB" id="6266000at2"/>
<dbReference type="AlphaFoldDB" id="A0A545U8L1"/>
<proteinExistence type="predicted"/>